<evidence type="ECO:0000256" key="2">
    <source>
        <dbReference type="SAM" id="MobiDB-lite"/>
    </source>
</evidence>
<dbReference type="EMBL" id="WBZB01000028">
    <property type="protein sequence ID" value="KAB3529589.1"/>
    <property type="molecule type" value="Genomic_DNA"/>
</dbReference>
<dbReference type="AlphaFoldDB" id="A0A833MDU5"/>
<organism evidence="3 4">
    <name type="scientific">Alkaliphilus serpentinus</name>
    <dbReference type="NCBI Taxonomy" id="1482731"/>
    <lineage>
        <taxon>Bacteria</taxon>
        <taxon>Bacillati</taxon>
        <taxon>Bacillota</taxon>
        <taxon>Clostridia</taxon>
        <taxon>Peptostreptococcales</taxon>
        <taxon>Natronincolaceae</taxon>
        <taxon>Alkaliphilus</taxon>
    </lineage>
</organism>
<sequence>MSTTPKRKRLKRKNRLQVAKKWIPTYNGKNLVKGYRRWFGVSLLCAIKEIEILGYKVDAEYKKQIIELEKMKQKKAEKKRKMEKEQRNSEEYYDSDETYYFIAGYTSGGVPYGVTWEQYNNETQCEKRGEKERSSEYLGDTKSDDHIDLFSDDIPF</sequence>
<reference evidence="3 4" key="1">
    <citation type="submission" date="2019-10" db="EMBL/GenBank/DDBJ databases">
        <title>Alkaliphilus serpentinus sp. nov. and Alkaliphilus pronyensis sp. nov., two novel anaerobic alkaliphilic species isolated from the serpentinized-hosted hydrothermal field of the Prony Bay (New Caledonia).</title>
        <authorList>
            <person name="Postec A."/>
        </authorList>
    </citation>
    <scope>NUCLEOTIDE SEQUENCE [LARGE SCALE GENOMIC DNA]</scope>
    <source>
        <strain evidence="3 4">LacT</strain>
    </source>
</reference>
<feature type="compositionally biased region" description="Basic and acidic residues" evidence="2">
    <location>
        <begin position="124"/>
        <end position="149"/>
    </location>
</feature>
<comment type="caution">
    <text evidence="3">The sequence shown here is derived from an EMBL/GenBank/DDBJ whole genome shotgun (WGS) entry which is preliminary data.</text>
</comment>
<proteinExistence type="predicted"/>
<keyword evidence="4" id="KW-1185">Reference proteome</keyword>
<dbReference type="OrthoDB" id="367880at2"/>
<gene>
    <name evidence="3" type="ORF">F8153_09040</name>
</gene>
<evidence type="ECO:0000256" key="1">
    <source>
        <dbReference type="SAM" id="Coils"/>
    </source>
</evidence>
<dbReference type="RefSeq" id="WP_151866035.1">
    <property type="nucleotide sequence ID" value="NZ_WBZB01000028.1"/>
</dbReference>
<feature type="region of interest" description="Disordered" evidence="2">
    <location>
        <begin position="123"/>
        <end position="156"/>
    </location>
</feature>
<dbReference type="Proteomes" id="UP000465601">
    <property type="component" value="Unassembled WGS sequence"/>
</dbReference>
<keyword evidence="1" id="KW-0175">Coiled coil</keyword>
<protein>
    <submittedName>
        <fullName evidence="3">Uncharacterized protein</fullName>
    </submittedName>
</protein>
<evidence type="ECO:0000313" key="4">
    <source>
        <dbReference type="Proteomes" id="UP000465601"/>
    </source>
</evidence>
<evidence type="ECO:0000313" key="3">
    <source>
        <dbReference type="EMBL" id="KAB3529589.1"/>
    </source>
</evidence>
<feature type="coiled-coil region" evidence="1">
    <location>
        <begin position="61"/>
        <end position="88"/>
    </location>
</feature>
<name>A0A833MDU5_9FIRM</name>
<accession>A0A833MDU5</accession>